<proteinExistence type="inferred from homology"/>
<feature type="compositionally biased region" description="Acidic residues" evidence="5">
    <location>
        <begin position="195"/>
        <end position="218"/>
    </location>
</feature>
<dbReference type="PANTHER" id="PTHR13937">
    <property type="entry name" value="EUKARYOTIC TRANSLATION INITATION FACTOR 3, SUBUNIT 8 EIF3S8 -RELATED"/>
    <property type="match status" value="1"/>
</dbReference>
<sequence length="878" mass="101077">MAMSSRLYQAYSSSSEDELEEAPKKAQTQRFMMPQSDSEDEKRVVRSAKDKRHEEMTTLLRSLNNHKKIKDMSKVETAFDELVKLYEKALKMNEIEVYPTFYIRMLAQMEDFVNESWSEKKSLSKFAAKSLTILRQKIRKYIKDFEEPIKKYRENPDIESEAEDEVGEMKLASSESEEESPVKSKVKPAVLKSSDEDDDEEEESDDFFGSSDESDSDDAVSLNQMENPADYFLKSTVVKPAKEGKSKKETKQKQAKQAVKASSDESDFESVDGARFESVVQAFDKGVEITEELVIKKVAEILANRGKRACSISEQNQLLDQVCKKIEEMHFNPGIQVKAILSLITVIFDYESKHPIFMPVAEFQRAIELMQKVFEIINENLDTIVISESVTEETESVTEAPYRVRGSVLSNVSRLDDEFFKILQNANGHEMEYDERLRDEPKICELIDQLLEYLKRTDAPSEAICKASLRKVEHMYYKFDYEWGKKVEEEGLEAAGPNPNIKIIEELCHYIYKRDTTDRMRTRAILCHIYFLALHDQWHSARELMLMSNLQATIDHADLATMENADFESTGKKILFNRAMVQLGMCAFRQGHIKDAHSALCDLTGTSRVRELLAQGQRFDRAKEDEKRDKALQMPYHMHINTELVETVFLICAMLIEIPLLAASQDNENRTKVFSKAFMTVLRIHDRSSMTVPPESPRDHVLAASKALRYGDWKKATELIFSPKISAKIWVLFHNATAVKKMIEEKIKEECLRCYLFTYAQVHESISLQRLAEHFDFPRAKVYSIISKMIINQELAGSLEVPADFLTIHKGERSRFQILNIQLADKINSIVEMNEKLIDSRGGPITANKGGQNYQGRKYKSILPPFVWLSYLIISRHF</sequence>
<dbReference type="EMBL" id="UYSG01011515">
    <property type="protein sequence ID" value="VDL62655.1"/>
    <property type="molecule type" value="Genomic_DNA"/>
</dbReference>
<dbReference type="InterPro" id="IPR058999">
    <property type="entry name" value="EIF3CL_C"/>
</dbReference>
<dbReference type="GO" id="GO:0016282">
    <property type="term" value="C:eukaryotic 43S preinitiation complex"/>
    <property type="evidence" value="ECO:0007669"/>
    <property type="project" value="UniProtKB-UniRule"/>
</dbReference>
<dbReference type="InterPro" id="IPR036390">
    <property type="entry name" value="WH_DNA-bd_sf"/>
</dbReference>
<evidence type="ECO:0000259" key="6">
    <source>
        <dbReference type="PROSITE" id="PS50250"/>
    </source>
</evidence>
<dbReference type="Pfam" id="PF05470">
    <property type="entry name" value="eIF-3c_N"/>
    <property type="match status" value="1"/>
</dbReference>
<evidence type="ECO:0000313" key="7">
    <source>
        <dbReference type="EMBL" id="VDL62655.1"/>
    </source>
</evidence>
<gene>
    <name evidence="7" type="ORF">HDID_LOCUS10080</name>
</gene>
<feature type="region of interest" description="Disordered" evidence="5">
    <location>
        <begin position="1"/>
        <end position="51"/>
    </location>
</feature>
<dbReference type="Pfam" id="PF01399">
    <property type="entry name" value="PCI"/>
    <property type="match status" value="1"/>
</dbReference>
<dbReference type="Proteomes" id="UP000274504">
    <property type="component" value="Unassembled WGS sequence"/>
</dbReference>
<evidence type="ECO:0000256" key="5">
    <source>
        <dbReference type="SAM" id="MobiDB-lite"/>
    </source>
</evidence>
<feature type="region of interest" description="Disordered" evidence="5">
    <location>
        <begin position="242"/>
        <end position="264"/>
    </location>
</feature>
<dbReference type="GO" id="GO:0001732">
    <property type="term" value="P:formation of cytoplasmic translation initiation complex"/>
    <property type="evidence" value="ECO:0007669"/>
    <property type="project" value="UniProtKB-UniRule"/>
</dbReference>
<dbReference type="GO" id="GO:0033290">
    <property type="term" value="C:eukaryotic 48S preinitiation complex"/>
    <property type="evidence" value="ECO:0007669"/>
    <property type="project" value="UniProtKB-UniRule"/>
</dbReference>
<dbReference type="InterPro" id="IPR008905">
    <property type="entry name" value="EIF3C_N_dom"/>
</dbReference>
<dbReference type="HAMAP" id="MF_03002">
    <property type="entry name" value="eIF3c"/>
    <property type="match status" value="1"/>
</dbReference>
<evidence type="ECO:0000256" key="3">
    <source>
        <dbReference type="ARBA" id="ARBA00022917"/>
    </source>
</evidence>
<dbReference type="GO" id="GO:0005852">
    <property type="term" value="C:eukaryotic translation initiation factor 3 complex"/>
    <property type="evidence" value="ECO:0007669"/>
    <property type="project" value="UniProtKB-UniRule"/>
</dbReference>
<comment type="similarity">
    <text evidence="4">Belongs to the eIF-3 subunit C family.</text>
</comment>
<feature type="compositionally biased region" description="Low complexity" evidence="5">
    <location>
        <begin position="1"/>
        <end position="14"/>
    </location>
</feature>
<feature type="region of interest" description="Disordered" evidence="5">
    <location>
        <begin position="155"/>
        <end position="220"/>
    </location>
</feature>
<dbReference type="OrthoDB" id="29647at2759"/>
<evidence type="ECO:0000256" key="2">
    <source>
        <dbReference type="ARBA" id="ARBA00022540"/>
    </source>
</evidence>
<comment type="function">
    <text evidence="4">Component of the eukaryotic translation initiation factor 3 (eIF-3) complex, which is involved in protein synthesis of a specialized repertoire of mRNAs and, together with other initiation factors, stimulates binding of mRNA and methionyl-tRNAi to the 40S ribosome. The eIF-3 complex specifically targets and initiates translation of a subset of mRNAs involved in cell proliferation.</text>
</comment>
<evidence type="ECO:0000313" key="9">
    <source>
        <dbReference type="WBParaSite" id="HDID_0001008201-mRNA-1"/>
    </source>
</evidence>
<feature type="domain" description="PCI" evidence="6">
    <location>
        <begin position="636"/>
        <end position="813"/>
    </location>
</feature>
<dbReference type="InterPro" id="IPR027516">
    <property type="entry name" value="EIF3C"/>
</dbReference>
<accession>A0A0R3SWL2</accession>
<dbReference type="GO" id="GO:0031369">
    <property type="term" value="F:translation initiation factor binding"/>
    <property type="evidence" value="ECO:0007669"/>
    <property type="project" value="InterPro"/>
</dbReference>
<reference evidence="7 8" key="2">
    <citation type="submission" date="2018-11" db="EMBL/GenBank/DDBJ databases">
        <authorList>
            <consortium name="Pathogen Informatics"/>
        </authorList>
    </citation>
    <scope>NUCLEOTIDE SEQUENCE [LARGE SCALE GENOMIC DNA]</scope>
</reference>
<dbReference type="Pfam" id="PF26569">
    <property type="entry name" value="EIF3CL_C"/>
    <property type="match status" value="1"/>
</dbReference>
<evidence type="ECO:0000256" key="1">
    <source>
        <dbReference type="ARBA" id="ARBA00022490"/>
    </source>
</evidence>
<evidence type="ECO:0000256" key="4">
    <source>
        <dbReference type="HAMAP-Rule" id="MF_03002"/>
    </source>
</evidence>
<dbReference type="PROSITE" id="PS50250">
    <property type="entry name" value="PCI"/>
    <property type="match status" value="1"/>
</dbReference>
<evidence type="ECO:0000313" key="8">
    <source>
        <dbReference type="Proteomes" id="UP000274504"/>
    </source>
</evidence>
<dbReference type="GO" id="GO:0003723">
    <property type="term" value="F:RNA binding"/>
    <property type="evidence" value="ECO:0007669"/>
    <property type="project" value="InterPro"/>
</dbReference>
<protein>
    <recommendedName>
        <fullName evidence="4">Eukaryotic translation initiation factor 3 subunit C</fullName>
        <shortName evidence="4">eIF3c</shortName>
    </recommendedName>
    <alternativeName>
        <fullName evidence="4">Eukaryotic translation initiation factor 3 subunit 8</fullName>
    </alternativeName>
</protein>
<feature type="compositionally biased region" description="Basic and acidic residues" evidence="5">
    <location>
        <begin position="40"/>
        <end position="51"/>
    </location>
</feature>
<feature type="compositionally biased region" description="Acidic residues" evidence="5">
    <location>
        <begin position="157"/>
        <end position="166"/>
    </location>
</feature>
<dbReference type="SUPFAM" id="SSF46785">
    <property type="entry name" value="Winged helix' DNA-binding domain"/>
    <property type="match status" value="1"/>
</dbReference>
<comment type="subcellular location">
    <subcellularLocation>
        <location evidence="4">Cytoplasm</location>
    </subcellularLocation>
</comment>
<keyword evidence="2 4" id="KW-0396">Initiation factor</keyword>
<reference evidence="9" key="1">
    <citation type="submission" date="2017-02" db="UniProtKB">
        <authorList>
            <consortium name="WormBaseParasite"/>
        </authorList>
    </citation>
    <scope>IDENTIFICATION</scope>
</reference>
<dbReference type="WBParaSite" id="HDID_0001008201-mRNA-1">
    <property type="protein sequence ID" value="HDID_0001008201-mRNA-1"/>
    <property type="gene ID" value="HDID_0001008201"/>
</dbReference>
<keyword evidence="1 4" id="KW-0963">Cytoplasm</keyword>
<organism evidence="9">
    <name type="scientific">Hymenolepis diminuta</name>
    <name type="common">Rat tapeworm</name>
    <dbReference type="NCBI Taxonomy" id="6216"/>
    <lineage>
        <taxon>Eukaryota</taxon>
        <taxon>Metazoa</taxon>
        <taxon>Spiralia</taxon>
        <taxon>Lophotrochozoa</taxon>
        <taxon>Platyhelminthes</taxon>
        <taxon>Cestoda</taxon>
        <taxon>Eucestoda</taxon>
        <taxon>Cyclophyllidea</taxon>
        <taxon>Hymenolepididae</taxon>
        <taxon>Hymenolepis</taxon>
    </lineage>
</organism>
<dbReference type="AlphaFoldDB" id="A0A0R3SWL2"/>
<comment type="subunit">
    <text evidence="4">Component of the eukaryotic translation initiation factor 3 (eIF-3) complex.</text>
</comment>
<dbReference type="STRING" id="6216.A0A0R3SWL2"/>
<dbReference type="PANTHER" id="PTHR13937:SF0">
    <property type="entry name" value="EUKARYOTIC TRANSLATION INITIATION FACTOR 3 SUBUNIT C-RELATED"/>
    <property type="match status" value="1"/>
</dbReference>
<keyword evidence="3 4" id="KW-0648">Protein biosynthesis</keyword>
<dbReference type="InterPro" id="IPR000717">
    <property type="entry name" value="PCI_dom"/>
</dbReference>
<feature type="compositionally biased region" description="Basic and acidic residues" evidence="5">
    <location>
        <begin position="242"/>
        <end position="252"/>
    </location>
</feature>
<dbReference type="GO" id="GO:0003743">
    <property type="term" value="F:translation initiation factor activity"/>
    <property type="evidence" value="ECO:0007669"/>
    <property type="project" value="UniProtKB-UniRule"/>
</dbReference>
<name>A0A0R3SWL2_HYMDI</name>
<dbReference type="SMART" id="SM00088">
    <property type="entry name" value="PINT"/>
    <property type="match status" value="1"/>
</dbReference>